<keyword evidence="3" id="KW-1185">Reference proteome</keyword>
<feature type="transmembrane region" description="Helical" evidence="1">
    <location>
        <begin position="20"/>
        <end position="41"/>
    </location>
</feature>
<gene>
    <name evidence="2" type="ORF">PMAYCL1PPCAC_21793</name>
</gene>
<evidence type="ECO:0008006" key="4">
    <source>
        <dbReference type="Google" id="ProtNLM"/>
    </source>
</evidence>
<evidence type="ECO:0000313" key="3">
    <source>
        <dbReference type="Proteomes" id="UP001328107"/>
    </source>
</evidence>
<reference evidence="3" key="1">
    <citation type="submission" date="2022-10" db="EMBL/GenBank/DDBJ databases">
        <title>Genome assembly of Pristionchus species.</title>
        <authorList>
            <person name="Yoshida K."/>
            <person name="Sommer R.J."/>
        </authorList>
    </citation>
    <scope>NUCLEOTIDE SEQUENCE [LARGE SCALE GENOMIC DNA]</scope>
    <source>
        <strain evidence="3">RS5460</strain>
    </source>
</reference>
<evidence type="ECO:0000256" key="1">
    <source>
        <dbReference type="SAM" id="Phobius"/>
    </source>
</evidence>
<organism evidence="2 3">
    <name type="scientific">Pristionchus mayeri</name>
    <dbReference type="NCBI Taxonomy" id="1317129"/>
    <lineage>
        <taxon>Eukaryota</taxon>
        <taxon>Metazoa</taxon>
        <taxon>Ecdysozoa</taxon>
        <taxon>Nematoda</taxon>
        <taxon>Chromadorea</taxon>
        <taxon>Rhabditida</taxon>
        <taxon>Rhabditina</taxon>
        <taxon>Diplogasteromorpha</taxon>
        <taxon>Diplogasteroidea</taxon>
        <taxon>Neodiplogasteridae</taxon>
        <taxon>Pristionchus</taxon>
    </lineage>
</organism>
<keyword evidence="1" id="KW-0812">Transmembrane</keyword>
<protein>
    <recommendedName>
        <fullName evidence="4">G protein-coupled receptor</fullName>
    </recommendedName>
</protein>
<name>A0AAN5I488_9BILA</name>
<dbReference type="PANTHER" id="PTHR47518:SF9">
    <property type="entry name" value="SERPENTINE RECEPTOR, CLASS T"/>
    <property type="match status" value="1"/>
</dbReference>
<dbReference type="PANTHER" id="PTHR47518">
    <property type="entry name" value="SERPENTINE RECEPTOR CLASS EPSILON-13-RELATED"/>
    <property type="match status" value="1"/>
</dbReference>
<dbReference type="Proteomes" id="UP001328107">
    <property type="component" value="Unassembled WGS sequence"/>
</dbReference>
<sequence>MTSEFEPGRCSGPNYLPTFTVYRILVIALELVIPVLLATVGHESYRNRLKRLICLQRRRVLPSNHRYLPKMRNVLGEQVETSHTMDQYFTRLNFSWEVDTSEKAGRKY</sequence>
<keyword evidence="1" id="KW-0472">Membrane</keyword>
<comment type="caution">
    <text evidence="2">The sequence shown here is derived from an EMBL/GenBank/DDBJ whole genome shotgun (WGS) entry which is preliminary data.</text>
</comment>
<dbReference type="InterPro" id="IPR052854">
    <property type="entry name" value="Serpentine_rcpt_epsilon"/>
</dbReference>
<dbReference type="AlphaFoldDB" id="A0AAN5I488"/>
<evidence type="ECO:0000313" key="2">
    <source>
        <dbReference type="EMBL" id="GMR51598.1"/>
    </source>
</evidence>
<keyword evidence="1" id="KW-1133">Transmembrane helix</keyword>
<proteinExistence type="predicted"/>
<dbReference type="EMBL" id="BTRK01000005">
    <property type="protein sequence ID" value="GMR51598.1"/>
    <property type="molecule type" value="Genomic_DNA"/>
</dbReference>
<accession>A0AAN5I488</accession>